<proteinExistence type="predicted"/>
<dbReference type="AlphaFoldDB" id="A0A8A4TX46"/>
<evidence type="ECO:0000313" key="2">
    <source>
        <dbReference type="Proteomes" id="UP000663929"/>
    </source>
</evidence>
<dbReference type="EMBL" id="CP071793">
    <property type="protein sequence ID" value="QTD53917.1"/>
    <property type="molecule type" value="Genomic_DNA"/>
</dbReference>
<keyword evidence="2" id="KW-1185">Reference proteome</keyword>
<dbReference type="InterPro" id="IPR042287">
    <property type="entry name" value="FhaA_N_sf"/>
</dbReference>
<organism evidence="1 2">
    <name type="scientific">Sulfidibacter corallicola</name>
    <dbReference type="NCBI Taxonomy" id="2818388"/>
    <lineage>
        <taxon>Bacteria</taxon>
        <taxon>Pseudomonadati</taxon>
        <taxon>Acidobacteriota</taxon>
        <taxon>Holophagae</taxon>
        <taxon>Acanthopleuribacterales</taxon>
        <taxon>Acanthopleuribacteraceae</taxon>
        <taxon>Sulfidibacter</taxon>
    </lineage>
</organism>
<sequence>MFGRFSKKPISVAELGELVIRQVKKNAQVLMHRQVYFRYVEIHLVARDFAHWSPFKEQLLEQLGRELAEKIPHKDGPYRPELRLLETDQKKTYVTGGF</sequence>
<dbReference type="KEGG" id="scor:J3U87_15825"/>
<accession>A0A8A4TX46</accession>
<dbReference type="Gene3D" id="3.30.2320.60">
    <property type="entry name" value="FhaA, phosphopeptide-binding domain (DUF3662)"/>
    <property type="match status" value="1"/>
</dbReference>
<name>A0A8A4TX46_SULCO</name>
<dbReference type="Proteomes" id="UP000663929">
    <property type="component" value="Chromosome"/>
</dbReference>
<dbReference type="RefSeq" id="WP_237384017.1">
    <property type="nucleotide sequence ID" value="NZ_CP071793.1"/>
</dbReference>
<protein>
    <submittedName>
        <fullName evidence="1">Uncharacterized protein</fullName>
    </submittedName>
</protein>
<gene>
    <name evidence="1" type="ORF">J3U87_15825</name>
</gene>
<evidence type="ECO:0000313" key="1">
    <source>
        <dbReference type="EMBL" id="QTD53917.1"/>
    </source>
</evidence>
<reference evidence="1" key="1">
    <citation type="submission" date="2021-03" db="EMBL/GenBank/DDBJ databases">
        <title>Acanthopleuribacteraceae sp. M133.</title>
        <authorList>
            <person name="Wang G."/>
        </authorList>
    </citation>
    <scope>NUCLEOTIDE SEQUENCE</scope>
    <source>
        <strain evidence="1">M133</strain>
    </source>
</reference>